<dbReference type="EMBL" id="QFQP01000004">
    <property type="protein sequence ID" value="PZR16109.1"/>
    <property type="molecule type" value="Genomic_DNA"/>
</dbReference>
<dbReference type="InterPro" id="IPR000866">
    <property type="entry name" value="AhpC/TSA"/>
</dbReference>
<protein>
    <recommendedName>
        <fullName evidence="7">Thioredoxin domain-containing protein</fullName>
    </recommendedName>
</protein>
<dbReference type="GO" id="GO:0016491">
    <property type="term" value="F:oxidoreductase activity"/>
    <property type="evidence" value="ECO:0007669"/>
    <property type="project" value="InterPro"/>
</dbReference>
<feature type="domain" description="Thioredoxin" evidence="7">
    <location>
        <begin position="25"/>
        <end position="183"/>
    </location>
</feature>
<dbReference type="GO" id="GO:0017004">
    <property type="term" value="P:cytochrome complex assembly"/>
    <property type="evidence" value="ECO:0007669"/>
    <property type="project" value="UniProtKB-KW"/>
</dbReference>
<dbReference type="Pfam" id="PF00578">
    <property type="entry name" value="AhpC-TSA"/>
    <property type="match status" value="1"/>
</dbReference>
<organism evidence="8 9">
    <name type="scientific">Archangium gephyra</name>
    <dbReference type="NCBI Taxonomy" id="48"/>
    <lineage>
        <taxon>Bacteria</taxon>
        <taxon>Pseudomonadati</taxon>
        <taxon>Myxococcota</taxon>
        <taxon>Myxococcia</taxon>
        <taxon>Myxococcales</taxon>
        <taxon>Cystobacterineae</taxon>
        <taxon>Archangiaceae</taxon>
        <taxon>Archangium</taxon>
    </lineage>
</organism>
<evidence type="ECO:0000256" key="3">
    <source>
        <dbReference type="ARBA" id="ARBA00023157"/>
    </source>
</evidence>
<evidence type="ECO:0000256" key="2">
    <source>
        <dbReference type="ARBA" id="ARBA00022748"/>
    </source>
</evidence>
<evidence type="ECO:0000256" key="1">
    <source>
        <dbReference type="ARBA" id="ARBA00004196"/>
    </source>
</evidence>
<dbReference type="InterPro" id="IPR036249">
    <property type="entry name" value="Thioredoxin-like_sf"/>
</dbReference>
<feature type="region of interest" description="Disordered" evidence="5">
    <location>
        <begin position="193"/>
        <end position="218"/>
    </location>
</feature>
<dbReference type="Proteomes" id="UP000249061">
    <property type="component" value="Unassembled WGS sequence"/>
</dbReference>
<reference evidence="8 9" key="1">
    <citation type="submission" date="2017-08" db="EMBL/GenBank/DDBJ databases">
        <title>Infants hospitalized years apart are colonized by the same room-sourced microbial strains.</title>
        <authorList>
            <person name="Brooks B."/>
            <person name="Olm M.R."/>
            <person name="Firek B.A."/>
            <person name="Baker R."/>
            <person name="Thomas B.C."/>
            <person name="Morowitz M.J."/>
            <person name="Banfield J.F."/>
        </authorList>
    </citation>
    <scope>NUCLEOTIDE SEQUENCE [LARGE SCALE GENOMIC DNA]</scope>
    <source>
        <strain evidence="8">S2_003_000_R2_14</strain>
    </source>
</reference>
<dbReference type="PANTHER" id="PTHR42852">
    <property type="entry name" value="THIOL:DISULFIDE INTERCHANGE PROTEIN DSBE"/>
    <property type="match status" value="1"/>
</dbReference>
<comment type="caution">
    <text evidence="8">The sequence shown here is derived from an EMBL/GenBank/DDBJ whole genome shotgun (WGS) entry which is preliminary data.</text>
</comment>
<gene>
    <name evidence="8" type="ORF">DI536_07400</name>
</gene>
<evidence type="ECO:0000256" key="6">
    <source>
        <dbReference type="SAM" id="SignalP"/>
    </source>
</evidence>
<proteinExistence type="predicted"/>
<accession>A0A2W5TKJ9</accession>
<keyword evidence="4" id="KW-0676">Redox-active center</keyword>
<feature type="signal peptide" evidence="6">
    <location>
        <begin position="1"/>
        <end position="21"/>
    </location>
</feature>
<keyword evidence="6" id="KW-0732">Signal</keyword>
<evidence type="ECO:0000313" key="8">
    <source>
        <dbReference type="EMBL" id="PZR16109.1"/>
    </source>
</evidence>
<feature type="compositionally biased region" description="Pro residues" evidence="5">
    <location>
        <begin position="195"/>
        <end position="209"/>
    </location>
</feature>
<dbReference type="CDD" id="cd02966">
    <property type="entry name" value="TlpA_like_family"/>
    <property type="match status" value="1"/>
</dbReference>
<dbReference type="GO" id="GO:0016209">
    <property type="term" value="F:antioxidant activity"/>
    <property type="evidence" value="ECO:0007669"/>
    <property type="project" value="InterPro"/>
</dbReference>
<dbReference type="PANTHER" id="PTHR42852:SF6">
    <property type="entry name" value="THIOL:DISULFIDE INTERCHANGE PROTEIN DSBE"/>
    <property type="match status" value="1"/>
</dbReference>
<evidence type="ECO:0000313" key="9">
    <source>
        <dbReference type="Proteomes" id="UP000249061"/>
    </source>
</evidence>
<feature type="chain" id="PRO_5015877297" description="Thioredoxin domain-containing protein" evidence="6">
    <location>
        <begin position="22"/>
        <end position="218"/>
    </location>
</feature>
<dbReference type="Gene3D" id="3.40.30.10">
    <property type="entry name" value="Glutaredoxin"/>
    <property type="match status" value="1"/>
</dbReference>
<name>A0A2W5TKJ9_9BACT</name>
<comment type="subcellular location">
    <subcellularLocation>
        <location evidence="1">Cell envelope</location>
    </subcellularLocation>
</comment>
<evidence type="ECO:0000259" key="7">
    <source>
        <dbReference type="PROSITE" id="PS51352"/>
    </source>
</evidence>
<dbReference type="AlphaFoldDB" id="A0A2W5TKJ9"/>
<keyword evidence="2" id="KW-0201">Cytochrome c-type biogenesis</keyword>
<keyword evidence="3" id="KW-1015">Disulfide bond</keyword>
<evidence type="ECO:0000256" key="4">
    <source>
        <dbReference type="ARBA" id="ARBA00023284"/>
    </source>
</evidence>
<dbReference type="SUPFAM" id="SSF52833">
    <property type="entry name" value="Thioredoxin-like"/>
    <property type="match status" value="1"/>
</dbReference>
<evidence type="ECO:0000256" key="5">
    <source>
        <dbReference type="SAM" id="MobiDB-lite"/>
    </source>
</evidence>
<dbReference type="PROSITE" id="PS51352">
    <property type="entry name" value="THIOREDOXIN_2"/>
    <property type="match status" value="1"/>
</dbReference>
<dbReference type="InterPro" id="IPR013766">
    <property type="entry name" value="Thioredoxin_domain"/>
</dbReference>
<dbReference type="InterPro" id="IPR050553">
    <property type="entry name" value="Thioredoxin_ResA/DsbE_sf"/>
</dbReference>
<dbReference type="GO" id="GO:0030313">
    <property type="term" value="C:cell envelope"/>
    <property type="evidence" value="ECO:0007669"/>
    <property type="project" value="UniProtKB-SubCell"/>
</dbReference>
<sequence>MRNFMHRSLLLLAVLAAPVLADDLAEVDKPAPAFRLPVYNQRAYGEAAAGLDSFVGAETTDEKTRVLVVSFMASWCAPCKKEMPYLQKLYDENKDKGLRVMLIAIDTEAEGQKKVEELIELNKVTFPVGKDRFNIVARRWLGTQSPLPSLFFVRPDGTVSSVHRGYSSDGAEVLAGELEKILGVKVSKPVVAAVAPPPEPTPVPEPTPAPRGKKNKKK</sequence>